<dbReference type="PANTHER" id="PTHR10083">
    <property type="entry name" value="KUNITZ-TYPE PROTEASE INHIBITOR-RELATED"/>
    <property type="match status" value="1"/>
</dbReference>
<dbReference type="InterPro" id="IPR036880">
    <property type="entry name" value="Kunitz_BPTI_sf"/>
</dbReference>
<dbReference type="Ensembl" id="ENSAPLT00000036699.1">
    <property type="protein sequence ID" value="ENSAPLP00000020835.1"/>
    <property type="gene ID" value="ENSAPLG00000022156.1"/>
</dbReference>
<sequence length="197" mass="21651">MPTAGPCCPLSSSSPIFWGENPTKGHGQLLHQPHTFAQGGTRVAFAHPGPLPEWCWGLPAAPCLQPMDEGSCRHYALRWYFHPATNSCRPFIFGGCRGNGNRFESKWECEQHCKTSAGEAAPGSPILLFLRRKQENPSVIHPGASLASPATKDLGLSLKLEELPWSSPACEQSRTSLRELLSSSRCPLRDYHHQTAH</sequence>
<protein>
    <recommendedName>
        <fullName evidence="4">BPTI/Kunitz inhibitor domain-containing protein</fullName>
    </recommendedName>
</protein>
<feature type="domain" description="BPTI/Kunitz inhibitor" evidence="4">
    <location>
        <begin position="63"/>
        <end position="113"/>
    </location>
</feature>
<dbReference type="PROSITE" id="PS00280">
    <property type="entry name" value="BPTI_KUNITZ_1"/>
    <property type="match status" value="1"/>
</dbReference>
<evidence type="ECO:0000256" key="3">
    <source>
        <dbReference type="ARBA" id="ARBA00023157"/>
    </source>
</evidence>
<dbReference type="SUPFAM" id="SSF57362">
    <property type="entry name" value="BPTI-like"/>
    <property type="match status" value="1"/>
</dbReference>
<keyword evidence="3" id="KW-1015">Disulfide bond</keyword>
<dbReference type="Gene3D" id="4.10.410.10">
    <property type="entry name" value="Pancreatic trypsin inhibitor Kunitz domain"/>
    <property type="match status" value="1"/>
</dbReference>
<dbReference type="GO" id="GO:0005615">
    <property type="term" value="C:extracellular space"/>
    <property type="evidence" value="ECO:0007669"/>
    <property type="project" value="TreeGrafter"/>
</dbReference>
<keyword evidence="1" id="KW-0646">Protease inhibitor</keyword>
<reference evidence="5" key="2">
    <citation type="submission" date="2025-08" db="UniProtKB">
        <authorList>
            <consortium name="Ensembl"/>
        </authorList>
    </citation>
    <scope>IDENTIFICATION</scope>
</reference>
<dbReference type="InterPro" id="IPR050098">
    <property type="entry name" value="TFPI/VKTCI-like"/>
</dbReference>
<dbReference type="InterPro" id="IPR002223">
    <property type="entry name" value="Kunitz_BPTI"/>
</dbReference>
<evidence type="ECO:0000313" key="6">
    <source>
        <dbReference type="Proteomes" id="UP000016666"/>
    </source>
</evidence>
<accession>A0A493T5A2</accession>
<organism evidence="5 6">
    <name type="scientific">Anas platyrhynchos platyrhynchos</name>
    <name type="common">Northern mallard</name>
    <dbReference type="NCBI Taxonomy" id="8840"/>
    <lineage>
        <taxon>Eukaryota</taxon>
        <taxon>Metazoa</taxon>
        <taxon>Chordata</taxon>
        <taxon>Craniata</taxon>
        <taxon>Vertebrata</taxon>
        <taxon>Euteleostomi</taxon>
        <taxon>Archelosauria</taxon>
        <taxon>Archosauria</taxon>
        <taxon>Dinosauria</taxon>
        <taxon>Saurischia</taxon>
        <taxon>Theropoda</taxon>
        <taxon>Coelurosauria</taxon>
        <taxon>Aves</taxon>
        <taxon>Neognathae</taxon>
        <taxon>Galloanserae</taxon>
        <taxon>Anseriformes</taxon>
        <taxon>Anatidae</taxon>
        <taxon>Anatinae</taxon>
        <taxon>Anas</taxon>
    </lineage>
</organism>
<dbReference type="PANTHER" id="PTHR10083:SF328">
    <property type="entry name" value="TISSUE FACTOR PATHWAY INHIBITOR"/>
    <property type="match status" value="1"/>
</dbReference>
<dbReference type="InterPro" id="IPR020901">
    <property type="entry name" value="Prtase_inh_Kunz-CS"/>
</dbReference>
<dbReference type="AlphaFoldDB" id="A0A493T5A2"/>
<evidence type="ECO:0000256" key="1">
    <source>
        <dbReference type="ARBA" id="ARBA00022690"/>
    </source>
</evidence>
<proteinExistence type="predicted"/>
<name>A0A493T5A2_ANAPP</name>
<dbReference type="Pfam" id="PF00014">
    <property type="entry name" value="Kunitz_BPTI"/>
    <property type="match status" value="1"/>
</dbReference>
<reference evidence="5" key="3">
    <citation type="submission" date="2025-09" db="UniProtKB">
        <authorList>
            <consortium name="Ensembl"/>
        </authorList>
    </citation>
    <scope>IDENTIFICATION</scope>
</reference>
<keyword evidence="6" id="KW-1185">Reference proteome</keyword>
<dbReference type="SMART" id="SM00131">
    <property type="entry name" value="KU"/>
    <property type="match status" value="1"/>
</dbReference>
<evidence type="ECO:0000259" key="4">
    <source>
        <dbReference type="PROSITE" id="PS50279"/>
    </source>
</evidence>
<dbReference type="Proteomes" id="UP000016666">
    <property type="component" value="Chromosome 1"/>
</dbReference>
<evidence type="ECO:0000313" key="5">
    <source>
        <dbReference type="Ensembl" id="ENSAPLP00000020835.1"/>
    </source>
</evidence>
<dbReference type="GO" id="GO:0004867">
    <property type="term" value="F:serine-type endopeptidase inhibitor activity"/>
    <property type="evidence" value="ECO:0007669"/>
    <property type="project" value="UniProtKB-KW"/>
</dbReference>
<evidence type="ECO:0000256" key="2">
    <source>
        <dbReference type="ARBA" id="ARBA00022900"/>
    </source>
</evidence>
<keyword evidence="2" id="KW-0722">Serine protease inhibitor</keyword>
<dbReference type="FunFam" id="4.10.410.10:FF:000020">
    <property type="entry name" value="Collagen, type VI, alpha 3"/>
    <property type="match status" value="1"/>
</dbReference>
<reference evidence="5 6" key="1">
    <citation type="submission" date="2017-10" db="EMBL/GenBank/DDBJ databases">
        <title>A new Pekin duck reference genome.</title>
        <authorList>
            <person name="Hou Z.-C."/>
            <person name="Zhou Z.-K."/>
            <person name="Zhu F."/>
            <person name="Hou S.-S."/>
        </authorList>
    </citation>
    <scope>NUCLEOTIDE SEQUENCE [LARGE SCALE GENOMIC DNA]</scope>
</reference>
<dbReference type="PROSITE" id="PS50279">
    <property type="entry name" value="BPTI_KUNITZ_2"/>
    <property type="match status" value="1"/>
</dbReference>
<dbReference type="PRINTS" id="PR00759">
    <property type="entry name" value="BASICPTASE"/>
</dbReference>
<dbReference type="GeneTree" id="ENSGT00960000190128"/>